<dbReference type="AlphaFoldDB" id="A0A2U2DTM0"/>
<evidence type="ECO:0000313" key="2">
    <source>
        <dbReference type="Proteomes" id="UP000245252"/>
    </source>
</evidence>
<keyword evidence="2" id="KW-1185">Reference proteome</keyword>
<name>A0A2U2DTM0_9HYPH</name>
<reference evidence="1 2" key="1">
    <citation type="submission" date="2018-05" db="EMBL/GenBank/DDBJ databases">
        <title>The draft genome of strain NS-104.</title>
        <authorList>
            <person name="Hang P."/>
            <person name="Jiang J."/>
        </authorList>
    </citation>
    <scope>NUCLEOTIDE SEQUENCE [LARGE SCALE GENOMIC DNA]</scope>
    <source>
        <strain evidence="1 2">NS-104</strain>
    </source>
</reference>
<organism evidence="1 2">
    <name type="scientific">Metarhizobium album</name>
    <dbReference type="NCBI Taxonomy" id="2182425"/>
    <lineage>
        <taxon>Bacteria</taxon>
        <taxon>Pseudomonadati</taxon>
        <taxon>Pseudomonadota</taxon>
        <taxon>Alphaproteobacteria</taxon>
        <taxon>Hyphomicrobiales</taxon>
        <taxon>Rhizobiaceae</taxon>
        <taxon>Metarhizobium</taxon>
    </lineage>
</organism>
<proteinExistence type="predicted"/>
<dbReference type="EMBL" id="QFBC01000003">
    <property type="protein sequence ID" value="PWE56658.1"/>
    <property type="molecule type" value="Genomic_DNA"/>
</dbReference>
<gene>
    <name evidence="1" type="ORF">DEM27_09825</name>
</gene>
<dbReference type="OrthoDB" id="8372896at2"/>
<accession>A0A2U2DTM0</accession>
<evidence type="ECO:0000313" key="1">
    <source>
        <dbReference type="EMBL" id="PWE56658.1"/>
    </source>
</evidence>
<sequence>MALIDFKNTHNQPVYVNPAHVAYIAVFEEDVTIIALAVTGAGGKPVALYVRGDIDHIHHRLSTPPIRHAA</sequence>
<dbReference type="RefSeq" id="WP_109458034.1">
    <property type="nucleotide sequence ID" value="NZ_QFBC01000003.1"/>
</dbReference>
<protein>
    <submittedName>
        <fullName evidence="1">Uncharacterized protein</fullName>
    </submittedName>
</protein>
<comment type="caution">
    <text evidence="1">The sequence shown here is derived from an EMBL/GenBank/DDBJ whole genome shotgun (WGS) entry which is preliminary data.</text>
</comment>
<dbReference type="Proteomes" id="UP000245252">
    <property type="component" value="Unassembled WGS sequence"/>
</dbReference>